<feature type="region of interest" description="Disordered" evidence="1">
    <location>
        <begin position="58"/>
        <end position="88"/>
    </location>
</feature>
<accession>A0A183IRJ0</accession>
<dbReference type="EMBL" id="UZAM01009593">
    <property type="protein sequence ID" value="VDP09580.1"/>
    <property type="molecule type" value="Genomic_DNA"/>
</dbReference>
<feature type="compositionally biased region" description="Basic and acidic residues" evidence="1">
    <location>
        <begin position="58"/>
        <end position="70"/>
    </location>
</feature>
<feature type="compositionally biased region" description="Polar residues" evidence="1">
    <location>
        <begin position="76"/>
        <end position="88"/>
    </location>
</feature>
<evidence type="ECO:0000313" key="2">
    <source>
        <dbReference type="EMBL" id="VDP09580.1"/>
    </source>
</evidence>
<reference evidence="2 3" key="2">
    <citation type="submission" date="2018-11" db="EMBL/GenBank/DDBJ databases">
        <authorList>
            <consortium name="Pathogen Informatics"/>
        </authorList>
    </citation>
    <scope>NUCLEOTIDE SEQUENCE [LARGE SCALE GENOMIC DNA]</scope>
</reference>
<sequence length="88" mass="9845">MLTVNLSLHLRRGNELRYRTIGKPTCCEMTNTLVLDHQLSVAVFGAPSPHLRPRRRRFDQMVDDGHRTSDIAEVSSAKTPLSSSSRGV</sequence>
<evidence type="ECO:0000313" key="4">
    <source>
        <dbReference type="WBParaSite" id="SBAD_0000648001-mRNA-1"/>
    </source>
</evidence>
<evidence type="ECO:0000256" key="1">
    <source>
        <dbReference type="SAM" id="MobiDB-lite"/>
    </source>
</evidence>
<dbReference type="AlphaFoldDB" id="A0A183IRJ0"/>
<evidence type="ECO:0000313" key="3">
    <source>
        <dbReference type="Proteomes" id="UP000270296"/>
    </source>
</evidence>
<name>A0A183IRJ0_9BILA</name>
<reference evidence="4" key="1">
    <citation type="submission" date="2016-06" db="UniProtKB">
        <authorList>
            <consortium name="WormBaseParasite"/>
        </authorList>
    </citation>
    <scope>IDENTIFICATION</scope>
</reference>
<proteinExistence type="predicted"/>
<organism evidence="4">
    <name type="scientific">Soboliphyme baturini</name>
    <dbReference type="NCBI Taxonomy" id="241478"/>
    <lineage>
        <taxon>Eukaryota</taxon>
        <taxon>Metazoa</taxon>
        <taxon>Ecdysozoa</taxon>
        <taxon>Nematoda</taxon>
        <taxon>Enoplea</taxon>
        <taxon>Dorylaimia</taxon>
        <taxon>Dioctophymatida</taxon>
        <taxon>Dioctophymatoidea</taxon>
        <taxon>Soboliphymatidae</taxon>
        <taxon>Soboliphyme</taxon>
    </lineage>
</organism>
<gene>
    <name evidence="2" type="ORF">SBAD_LOCUS6237</name>
</gene>
<keyword evidence="3" id="KW-1185">Reference proteome</keyword>
<dbReference type="Proteomes" id="UP000270296">
    <property type="component" value="Unassembled WGS sequence"/>
</dbReference>
<dbReference type="WBParaSite" id="SBAD_0000648001-mRNA-1">
    <property type="protein sequence ID" value="SBAD_0000648001-mRNA-1"/>
    <property type="gene ID" value="SBAD_0000648001"/>
</dbReference>
<protein>
    <submittedName>
        <fullName evidence="2 4">Uncharacterized protein</fullName>
    </submittedName>
</protein>